<dbReference type="EMBL" id="JADJOT010000004">
    <property type="protein sequence ID" value="MBK7953380.1"/>
    <property type="molecule type" value="Genomic_DNA"/>
</dbReference>
<organism evidence="1 2">
    <name type="scientific">Candidatus Accumulibacter affinis</name>
    <dbReference type="NCBI Taxonomy" id="2954384"/>
    <lineage>
        <taxon>Bacteria</taxon>
        <taxon>Pseudomonadati</taxon>
        <taxon>Pseudomonadota</taxon>
        <taxon>Betaproteobacteria</taxon>
        <taxon>Candidatus Accumulibacter</taxon>
    </lineage>
</organism>
<name>A0A935W733_9PROT</name>
<dbReference type="AlphaFoldDB" id="A0A935W733"/>
<comment type="caution">
    <text evidence="1">The sequence shown here is derived from an EMBL/GenBank/DDBJ whole genome shotgun (WGS) entry which is preliminary data.</text>
</comment>
<evidence type="ECO:0000313" key="1">
    <source>
        <dbReference type="EMBL" id="MBK7953380.1"/>
    </source>
</evidence>
<sequence length="62" mass="6954">MLAELVVGYGTRRLIQHFADNFAAGNRRRPDVRLVETKTDAVEPMNVDALGTARSLRFPALR</sequence>
<gene>
    <name evidence="1" type="ORF">IPK02_05080</name>
</gene>
<protein>
    <submittedName>
        <fullName evidence="1">Uncharacterized protein</fullName>
    </submittedName>
</protein>
<proteinExistence type="predicted"/>
<reference evidence="1 2" key="1">
    <citation type="submission" date="2020-10" db="EMBL/GenBank/DDBJ databases">
        <title>Connecting structure to function with the recovery of over 1000 high-quality activated sludge metagenome-assembled genomes encoding full-length rRNA genes using long-read sequencing.</title>
        <authorList>
            <person name="Singleton C.M."/>
            <person name="Petriglieri F."/>
            <person name="Kristensen J.M."/>
            <person name="Kirkegaard R.H."/>
            <person name="Michaelsen T.Y."/>
            <person name="Andersen M.H."/>
            <person name="Karst S.M."/>
            <person name="Dueholm M.S."/>
            <person name="Nielsen P.H."/>
            <person name="Albertsen M."/>
        </authorList>
    </citation>
    <scope>NUCLEOTIDE SEQUENCE [LARGE SCALE GENOMIC DNA]</scope>
    <source>
        <strain evidence="1">Fred_18-Q3-R57-64_BAT3C.720</strain>
    </source>
</reference>
<evidence type="ECO:0000313" key="2">
    <source>
        <dbReference type="Proteomes" id="UP000706151"/>
    </source>
</evidence>
<dbReference type="Proteomes" id="UP000706151">
    <property type="component" value="Unassembled WGS sequence"/>
</dbReference>
<accession>A0A935W733</accession>